<evidence type="ECO:0000256" key="11">
    <source>
        <dbReference type="ARBA" id="ARBA00022490"/>
    </source>
</evidence>
<keyword evidence="15" id="KW-0479">Metal-binding</keyword>
<keyword evidence="21" id="KW-0832">Ubl conjugation</keyword>
<keyword evidence="24" id="KW-0804">Transcription</keyword>
<evidence type="ECO:0000256" key="9">
    <source>
        <dbReference type="ARBA" id="ARBA00007738"/>
    </source>
</evidence>
<dbReference type="GO" id="GO:0051129">
    <property type="term" value="P:negative regulation of cellular component organization"/>
    <property type="evidence" value="ECO:0007669"/>
    <property type="project" value="UniProtKB-ARBA"/>
</dbReference>
<evidence type="ECO:0000256" key="23">
    <source>
        <dbReference type="ARBA" id="ARBA00023015"/>
    </source>
</evidence>
<keyword evidence="22" id="KW-0156">Chromatin regulator</keyword>
<organism evidence="36 37">
    <name type="scientific">Cyprinus carpio</name>
    <name type="common">Common carp</name>
    <dbReference type="NCBI Taxonomy" id="7962"/>
    <lineage>
        <taxon>Eukaryota</taxon>
        <taxon>Metazoa</taxon>
        <taxon>Chordata</taxon>
        <taxon>Craniata</taxon>
        <taxon>Vertebrata</taxon>
        <taxon>Euteleostomi</taxon>
        <taxon>Actinopterygii</taxon>
        <taxon>Neopterygii</taxon>
        <taxon>Teleostei</taxon>
        <taxon>Ostariophysi</taxon>
        <taxon>Cypriniformes</taxon>
        <taxon>Cyprinidae</taxon>
        <taxon>Cyprininae</taxon>
        <taxon>Cyprinus</taxon>
    </lineage>
</organism>
<feature type="region of interest" description="Disordered" evidence="34">
    <location>
        <begin position="676"/>
        <end position="717"/>
    </location>
</feature>
<feature type="compositionally biased region" description="Basic residues" evidence="34">
    <location>
        <begin position="683"/>
        <end position="697"/>
    </location>
</feature>
<evidence type="ECO:0000256" key="30">
    <source>
        <dbReference type="ARBA" id="ARBA00050910"/>
    </source>
</evidence>
<evidence type="ECO:0000256" key="13">
    <source>
        <dbReference type="ARBA" id="ARBA00022553"/>
    </source>
</evidence>
<evidence type="ECO:0000256" key="6">
    <source>
        <dbReference type="ARBA" id="ARBA00004484"/>
    </source>
</evidence>
<keyword evidence="12" id="KW-0678">Repressor</keyword>
<dbReference type="GO" id="GO:0051130">
    <property type="term" value="P:positive regulation of cellular component organization"/>
    <property type="evidence" value="ECO:0007669"/>
    <property type="project" value="UniProtKB-ARBA"/>
</dbReference>
<dbReference type="GO" id="GO:0051646">
    <property type="term" value="P:mitochondrion localization"/>
    <property type="evidence" value="ECO:0007669"/>
    <property type="project" value="UniProtKB-ARBA"/>
</dbReference>
<dbReference type="Pfam" id="PF00850">
    <property type="entry name" value="Hist_deacetyl"/>
    <property type="match status" value="2"/>
</dbReference>
<evidence type="ECO:0000256" key="34">
    <source>
        <dbReference type="SAM" id="MobiDB-lite"/>
    </source>
</evidence>
<evidence type="ECO:0000256" key="16">
    <source>
        <dbReference type="ARBA" id="ARBA00022737"/>
    </source>
</evidence>
<evidence type="ECO:0000256" key="14">
    <source>
        <dbReference type="ARBA" id="ARBA00022679"/>
    </source>
</evidence>
<dbReference type="PANTHER" id="PTHR10625:SF21">
    <property type="entry name" value="HISTONE DEACETYLASE 6"/>
    <property type="match status" value="1"/>
</dbReference>
<evidence type="ECO:0000256" key="7">
    <source>
        <dbReference type="ARBA" id="ARBA00004489"/>
    </source>
</evidence>
<comment type="pathway">
    <text evidence="8">Protein modification; protein ubiquitination.</text>
</comment>
<reference evidence="36" key="1">
    <citation type="submission" date="2025-08" db="UniProtKB">
        <authorList>
            <consortium name="Ensembl"/>
        </authorList>
    </citation>
    <scope>IDENTIFICATION</scope>
</reference>
<accession>A0A8C1W0K4</accession>
<dbReference type="GO" id="GO:0005813">
    <property type="term" value="C:centrosome"/>
    <property type="evidence" value="ECO:0007669"/>
    <property type="project" value="UniProtKB-SubCell"/>
</dbReference>
<evidence type="ECO:0000259" key="35">
    <source>
        <dbReference type="PROSITE" id="PS50271"/>
    </source>
</evidence>
<keyword evidence="25" id="KW-0009">Actin-binding</keyword>
<dbReference type="PANTHER" id="PTHR10625">
    <property type="entry name" value="HISTONE DEACETYLASE HDAC1-RELATED"/>
    <property type="match status" value="1"/>
</dbReference>
<comment type="catalytic activity">
    <reaction evidence="30">
        <text>N(6)-acetyl-L-lysyl-[alpha-tubulin] + H2O = L-lysyl-[alpha-tubulin] + acetate</text>
        <dbReference type="Rhea" id="RHEA:21548"/>
        <dbReference type="Rhea" id="RHEA-COMP:11278"/>
        <dbReference type="Rhea" id="RHEA-COMP:11279"/>
        <dbReference type="ChEBI" id="CHEBI:15377"/>
        <dbReference type="ChEBI" id="CHEBI:29969"/>
        <dbReference type="ChEBI" id="CHEBI:30089"/>
        <dbReference type="ChEBI" id="CHEBI:61930"/>
    </reaction>
    <physiologicalReaction direction="left-to-right" evidence="30">
        <dbReference type="Rhea" id="RHEA:21549"/>
    </physiologicalReaction>
</comment>
<evidence type="ECO:0000256" key="27">
    <source>
        <dbReference type="ARBA" id="ARBA00023242"/>
    </source>
</evidence>
<protein>
    <recommendedName>
        <fullName evidence="31">Protein deacetylase HDAC6</fullName>
    </recommendedName>
    <alternativeName>
        <fullName evidence="32">Tubulin-lysine deacetylase HDAC6</fullName>
    </alternativeName>
</protein>
<dbReference type="GO" id="GO:0030424">
    <property type="term" value="C:axon"/>
    <property type="evidence" value="ECO:0007669"/>
    <property type="project" value="UniProtKB-SubCell"/>
</dbReference>
<evidence type="ECO:0000313" key="37">
    <source>
        <dbReference type="Proteomes" id="UP000694700"/>
    </source>
</evidence>
<dbReference type="GO" id="GO:0004407">
    <property type="term" value="F:histone deacetylase activity"/>
    <property type="evidence" value="ECO:0007669"/>
    <property type="project" value="TreeGrafter"/>
</dbReference>
<dbReference type="FunFam" id="3.30.40.10:FF:000342">
    <property type="entry name" value="Histone deacetylase 6"/>
    <property type="match status" value="1"/>
</dbReference>
<comment type="subcellular location">
    <subcellularLocation>
        <location evidence="7">Cell projection</location>
        <location evidence="7">Axon</location>
    </subcellularLocation>
    <subcellularLocation>
        <location evidence="4">Cell projection</location>
        <location evidence="4">Dendrite</location>
    </subcellularLocation>
    <subcellularLocation>
        <location evidence="2">Cytoplasm</location>
        <location evidence="2">Cytoskeleton</location>
        <location evidence="2">Cilium basal body</location>
    </subcellularLocation>
    <subcellularLocation>
        <location evidence="5">Cytoplasm</location>
        <location evidence="5">Cytoskeleton</location>
        <location evidence="5">Microtubule organizing center</location>
        <location evidence="5">Centrosome</location>
    </subcellularLocation>
    <subcellularLocation>
        <location evidence="3">Nucleus</location>
    </subcellularLocation>
    <subcellularLocation>
        <location evidence="6">Perikaryon</location>
    </subcellularLocation>
</comment>
<dbReference type="CDD" id="cd10003">
    <property type="entry name" value="HDAC6-dom2"/>
    <property type="match status" value="1"/>
</dbReference>
<dbReference type="GO" id="GO:0032886">
    <property type="term" value="P:regulation of microtubule-based process"/>
    <property type="evidence" value="ECO:0007669"/>
    <property type="project" value="UniProtKB-ARBA"/>
</dbReference>
<evidence type="ECO:0000256" key="25">
    <source>
        <dbReference type="ARBA" id="ARBA00023203"/>
    </source>
</evidence>
<dbReference type="FunFam" id="3.40.800.20:FF:000005">
    <property type="entry name" value="histone deacetylase 6"/>
    <property type="match status" value="2"/>
</dbReference>
<dbReference type="GO" id="GO:0043204">
    <property type="term" value="C:perikaryon"/>
    <property type="evidence" value="ECO:0007669"/>
    <property type="project" value="UniProtKB-SubCell"/>
</dbReference>
<dbReference type="InterPro" id="IPR000286">
    <property type="entry name" value="HDACs"/>
</dbReference>
<evidence type="ECO:0000256" key="8">
    <source>
        <dbReference type="ARBA" id="ARBA00004906"/>
    </source>
</evidence>
<evidence type="ECO:0000256" key="17">
    <source>
        <dbReference type="ARBA" id="ARBA00022771"/>
    </source>
</evidence>
<evidence type="ECO:0000256" key="24">
    <source>
        <dbReference type="ARBA" id="ARBA00023163"/>
    </source>
</evidence>
<keyword evidence="20" id="KW-0862">Zinc</keyword>
<keyword evidence="23" id="KW-0805">Transcription regulation</keyword>
<keyword evidence="28" id="KW-0966">Cell projection</keyword>
<evidence type="ECO:0000256" key="22">
    <source>
        <dbReference type="ARBA" id="ARBA00022853"/>
    </source>
</evidence>
<evidence type="ECO:0000256" key="5">
    <source>
        <dbReference type="ARBA" id="ARBA00004300"/>
    </source>
</evidence>
<dbReference type="GO" id="GO:0000118">
    <property type="term" value="C:histone deacetylase complex"/>
    <property type="evidence" value="ECO:0007669"/>
    <property type="project" value="TreeGrafter"/>
</dbReference>
<dbReference type="AlphaFoldDB" id="A0A8C1W0K4"/>
<dbReference type="Gene3D" id="3.40.800.20">
    <property type="entry name" value="Histone deacetylase domain"/>
    <property type="match status" value="2"/>
</dbReference>
<evidence type="ECO:0000313" key="36">
    <source>
        <dbReference type="Ensembl" id="ENSCCRP00015058773.1"/>
    </source>
</evidence>
<comment type="similarity">
    <text evidence="9">Belongs to the histone deacetylase family. HD type 2 subfamily.</text>
</comment>
<dbReference type="GO" id="GO:0040029">
    <property type="term" value="P:epigenetic regulation of gene expression"/>
    <property type="evidence" value="ECO:0007669"/>
    <property type="project" value="TreeGrafter"/>
</dbReference>
<evidence type="ECO:0000256" key="32">
    <source>
        <dbReference type="ARBA" id="ARBA00082852"/>
    </source>
</evidence>
<feature type="compositionally biased region" description="Polar residues" evidence="34">
    <location>
        <begin position="699"/>
        <end position="712"/>
    </location>
</feature>
<evidence type="ECO:0000256" key="26">
    <source>
        <dbReference type="ARBA" id="ARBA00023212"/>
    </source>
</evidence>
<dbReference type="GO" id="GO:0003779">
    <property type="term" value="F:actin binding"/>
    <property type="evidence" value="ECO:0007669"/>
    <property type="project" value="UniProtKB-KW"/>
</dbReference>
<keyword evidence="11" id="KW-0963">Cytoplasm</keyword>
<dbReference type="InterPro" id="IPR037138">
    <property type="entry name" value="His_deacetylse_dom_sf"/>
</dbReference>
<dbReference type="Pfam" id="PF02148">
    <property type="entry name" value="zf-UBP"/>
    <property type="match status" value="1"/>
</dbReference>
<evidence type="ECO:0000256" key="20">
    <source>
        <dbReference type="ARBA" id="ARBA00022833"/>
    </source>
</evidence>
<keyword evidence="26" id="KW-0206">Cytoskeleton</keyword>
<dbReference type="SUPFAM" id="SSF57850">
    <property type="entry name" value="RING/U-box"/>
    <property type="match status" value="1"/>
</dbReference>
<dbReference type="Ensembl" id="ENSCCRT00015060710.1">
    <property type="protein sequence ID" value="ENSCCRP00015058773.1"/>
    <property type="gene ID" value="ENSCCRG00015024105.1"/>
</dbReference>
<dbReference type="PRINTS" id="PR01270">
    <property type="entry name" value="HDASUPER"/>
</dbReference>
<keyword evidence="19" id="KW-0378">Hydrolase</keyword>
<evidence type="ECO:0000256" key="15">
    <source>
        <dbReference type="ARBA" id="ARBA00022723"/>
    </source>
</evidence>
<evidence type="ECO:0000256" key="4">
    <source>
        <dbReference type="ARBA" id="ARBA00004279"/>
    </source>
</evidence>
<dbReference type="SUPFAM" id="SSF52768">
    <property type="entry name" value="Arginase/deacetylase"/>
    <property type="match status" value="2"/>
</dbReference>
<keyword evidence="16" id="KW-0677">Repeat</keyword>
<dbReference type="GO" id="GO:0030425">
    <property type="term" value="C:dendrite"/>
    <property type="evidence" value="ECO:0007669"/>
    <property type="project" value="UniProtKB-SubCell"/>
</dbReference>
<keyword evidence="13" id="KW-0597">Phosphoprotein</keyword>
<evidence type="ECO:0000256" key="31">
    <source>
        <dbReference type="ARBA" id="ARBA00068733"/>
    </source>
</evidence>
<keyword evidence="17 33" id="KW-0863">Zinc-finger</keyword>
<evidence type="ECO:0000256" key="3">
    <source>
        <dbReference type="ARBA" id="ARBA00004123"/>
    </source>
</evidence>
<name>A0A8C1W0K4_CYPCA</name>
<dbReference type="InterPro" id="IPR001607">
    <property type="entry name" value="Znf_UBP"/>
</dbReference>
<evidence type="ECO:0000256" key="21">
    <source>
        <dbReference type="ARBA" id="ARBA00022843"/>
    </source>
</evidence>
<evidence type="ECO:0000256" key="33">
    <source>
        <dbReference type="PROSITE-ProRule" id="PRU00502"/>
    </source>
</evidence>
<evidence type="ECO:0000256" key="10">
    <source>
        <dbReference type="ARBA" id="ARBA00022481"/>
    </source>
</evidence>
<dbReference type="Gene3D" id="3.30.40.10">
    <property type="entry name" value="Zinc/RING finger domain, C3HC4 (zinc finger)"/>
    <property type="match status" value="1"/>
</dbReference>
<dbReference type="InterPro" id="IPR013083">
    <property type="entry name" value="Znf_RING/FYVE/PHD"/>
</dbReference>
<dbReference type="Proteomes" id="UP000694700">
    <property type="component" value="Unplaced"/>
</dbReference>
<keyword evidence="14" id="KW-0808">Transferase</keyword>
<evidence type="ECO:0000256" key="29">
    <source>
        <dbReference type="ARBA" id="ARBA00049136"/>
    </source>
</evidence>
<dbReference type="GO" id="GO:0008270">
    <property type="term" value="F:zinc ion binding"/>
    <property type="evidence" value="ECO:0007669"/>
    <property type="project" value="UniProtKB-KW"/>
</dbReference>
<evidence type="ECO:0000256" key="28">
    <source>
        <dbReference type="ARBA" id="ARBA00023273"/>
    </source>
</evidence>
<dbReference type="InterPro" id="IPR023801">
    <property type="entry name" value="His_deacetylse_dom"/>
</dbReference>
<dbReference type="InterPro" id="IPR023696">
    <property type="entry name" value="Ureohydrolase_dom_sf"/>
</dbReference>
<dbReference type="PROSITE" id="PS50271">
    <property type="entry name" value="ZF_UBP"/>
    <property type="match status" value="1"/>
</dbReference>
<evidence type="ECO:0000256" key="19">
    <source>
        <dbReference type="ARBA" id="ARBA00022801"/>
    </source>
</evidence>
<keyword evidence="10" id="KW-0488">Methylation</keyword>
<keyword evidence="18" id="KW-0833">Ubl conjugation pathway</keyword>
<comment type="cofactor">
    <cofactor evidence="1">
        <name>Zn(2+)</name>
        <dbReference type="ChEBI" id="CHEBI:29105"/>
    </cofactor>
</comment>
<feature type="domain" description="UBP-type" evidence="35">
    <location>
        <begin position="802"/>
        <end position="902"/>
    </location>
</feature>
<evidence type="ECO:0000256" key="12">
    <source>
        <dbReference type="ARBA" id="ARBA00022491"/>
    </source>
</evidence>
<evidence type="ECO:0000256" key="2">
    <source>
        <dbReference type="ARBA" id="ARBA00004120"/>
    </source>
</evidence>
<sequence>DAFTHFHCLWDARKEYVELMKSTQKMTEEELKTLAHKYDSVYLHPEFFASACLAVGSVLQLVDKVMTAQLRNGFSINRPPGHHAHADKMNGFCMFNNLAIAARYAQKQHGVKRVLIVDWDVHHGQGIQYIFEEDPSVLYFSVHRYEDGSFWPHLKESDSSSVGSGAGQGYNINLPWNKTGMEDGDYVTAFQQLLLPVAYEFQPQLVLVAAGFDSVIGDPKGEMRVSPQCFSILTHMLKGVAQGRLVLALEGGYNLQSTAEGVCASVRSLLGDPCPHLTSPGAPSESALKSISETISALYPFWKSLQTFVNIHHHFYSKIIQFVCFLRMMLHHNMWDGHHPELPQRISRIFCRHEELGLLSRCLRIPARLATEEELALCHSTIKSTEHMKPRDLHRLGNDYNSIYICNESYTCALMAAGSCFNSVRAIITGQTRNGVAIVRPPGHHAEKDTACGFCFFNTAALTARYAQSITHESLRVLILDWDVHHGNGTQHIFEEDDSVLYISLHRYEDGTFFPSSEDANYDKVGVGKGTGYNVNIPWNGGKMGDPEYLAAFHHIVMPIAREFAPELVLVSAGFDAARGDPLGGYQVTPEGYAHLTHQLMSLAAGRVLVILEGGYNLTSISESMSMCTSMLLGDSPPSLDNLPPPKTSATVTINNVLRAHAPFWSSLRIQKSLRLTLPSPKSKGKRASAGKSKKSPRQSTPSQSPGQTPQHLEQSSLDELSKDLLSLNLNTSTSSNPSPASVPIGGARRKVKPNPQRDSAGQESPLKLKSEKASAGDGTHAEITAVKAETPDTMYVVDPLSWCPHLESVRPVPAGGIDVFLPCEECGGDTENWICLFCYKVLCGRYVKQHMVTHGQVSGHPMVLSFADLSVWCYACESYIHNKVLHEAKSAAHLVKFGEEIPPFS</sequence>
<feature type="region of interest" description="Disordered" evidence="34">
    <location>
        <begin position="729"/>
        <end position="780"/>
    </location>
</feature>
<dbReference type="GO" id="GO:0016787">
    <property type="term" value="F:hydrolase activity"/>
    <property type="evidence" value="ECO:0007669"/>
    <property type="project" value="UniProtKB-KW"/>
</dbReference>
<keyword evidence="27" id="KW-0539">Nucleus</keyword>
<proteinExistence type="inferred from homology"/>
<comment type="catalytic activity">
    <reaction evidence="29">
        <text>N(6)-acetyl-L-lysyl-[protein] + H2O = L-lysyl-[protein] + acetate</text>
        <dbReference type="Rhea" id="RHEA:58108"/>
        <dbReference type="Rhea" id="RHEA-COMP:9752"/>
        <dbReference type="Rhea" id="RHEA-COMP:10731"/>
        <dbReference type="ChEBI" id="CHEBI:15377"/>
        <dbReference type="ChEBI" id="CHEBI:29969"/>
        <dbReference type="ChEBI" id="CHEBI:30089"/>
        <dbReference type="ChEBI" id="CHEBI:61930"/>
    </reaction>
    <physiologicalReaction direction="left-to-right" evidence="29">
        <dbReference type="Rhea" id="RHEA:58109"/>
    </physiologicalReaction>
</comment>
<dbReference type="GO" id="GO:0006950">
    <property type="term" value="P:response to stress"/>
    <property type="evidence" value="ECO:0007669"/>
    <property type="project" value="UniProtKB-ARBA"/>
</dbReference>
<evidence type="ECO:0000256" key="18">
    <source>
        <dbReference type="ARBA" id="ARBA00022786"/>
    </source>
</evidence>
<evidence type="ECO:0000256" key="1">
    <source>
        <dbReference type="ARBA" id="ARBA00001947"/>
    </source>
</evidence>
<dbReference type="SMART" id="SM00290">
    <property type="entry name" value="ZnF_UBP"/>
    <property type="match status" value="1"/>
</dbReference>
<dbReference type="GO" id="GO:0016740">
    <property type="term" value="F:transferase activity"/>
    <property type="evidence" value="ECO:0007669"/>
    <property type="project" value="UniProtKB-KW"/>
</dbReference>